<gene>
    <name evidence="6" type="ORF">B2A_03516</name>
</gene>
<evidence type="ECO:0000256" key="1">
    <source>
        <dbReference type="ARBA" id="ARBA00009437"/>
    </source>
</evidence>
<dbReference type="AlphaFoldDB" id="T1C656"/>
<comment type="similarity">
    <text evidence="1">Belongs to the LysR transcriptional regulatory family.</text>
</comment>
<feature type="non-terminal residue" evidence="6">
    <location>
        <position position="107"/>
    </location>
</feature>
<dbReference type="PRINTS" id="PR00039">
    <property type="entry name" value="HTHLYSR"/>
</dbReference>
<evidence type="ECO:0000259" key="5">
    <source>
        <dbReference type="PROSITE" id="PS50931"/>
    </source>
</evidence>
<dbReference type="EMBL" id="AUZZ01002358">
    <property type="protein sequence ID" value="EQD60764.1"/>
    <property type="molecule type" value="Genomic_DNA"/>
</dbReference>
<protein>
    <submittedName>
        <fullName evidence="6">Bacterial regulatory protein, LysR domain protein</fullName>
    </submittedName>
</protein>
<reference evidence="6" key="2">
    <citation type="journal article" date="2014" name="ISME J.">
        <title>Microbial stratification in low pH oxic and suboxic macroscopic growths along an acid mine drainage.</title>
        <authorList>
            <person name="Mendez-Garcia C."/>
            <person name="Mesa V."/>
            <person name="Sprenger R.R."/>
            <person name="Richter M."/>
            <person name="Diez M.S."/>
            <person name="Solano J."/>
            <person name="Bargiela R."/>
            <person name="Golyshina O.V."/>
            <person name="Manteca A."/>
            <person name="Ramos J.L."/>
            <person name="Gallego J.R."/>
            <person name="Llorente I."/>
            <person name="Martins Dos Santos V.A."/>
            <person name="Jensen O.N."/>
            <person name="Pelaez A.I."/>
            <person name="Sanchez J."/>
            <person name="Ferrer M."/>
        </authorList>
    </citation>
    <scope>NUCLEOTIDE SEQUENCE</scope>
</reference>
<keyword evidence="4" id="KW-0804">Transcription</keyword>
<dbReference type="GO" id="GO:0043565">
    <property type="term" value="F:sequence-specific DNA binding"/>
    <property type="evidence" value="ECO:0007669"/>
    <property type="project" value="TreeGrafter"/>
</dbReference>
<accession>T1C656</accession>
<reference evidence="6" key="1">
    <citation type="submission" date="2013-08" db="EMBL/GenBank/DDBJ databases">
        <authorList>
            <person name="Mendez C."/>
            <person name="Richter M."/>
            <person name="Ferrer M."/>
            <person name="Sanchez J."/>
        </authorList>
    </citation>
    <scope>NUCLEOTIDE SEQUENCE</scope>
</reference>
<dbReference type="PROSITE" id="PS50931">
    <property type="entry name" value="HTH_LYSR"/>
    <property type="match status" value="1"/>
</dbReference>
<dbReference type="GO" id="GO:0003700">
    <property type="term" value="F:DNA-binding transcription factor activity"/>
    <property type="evidence" value="ECO:0007669"/>
    <property type="project" value="InterPro"/>
</dbReference>
<evidence type="ECO:0000256" key="3">
    <source>
        <dbReference type="ARBA" id="ARBA00023125"/>
    </source>
</evidence>
<comment type="caution">
    <text evidence="6">The sequence shown here is derived from an EMBL/GenBank/DDBJ whole genome shotgun (WGS) entry which is preliminary data.</text>
</comment>
<dbReference type="InterPro" id="IPR000847">
    <property type="entry name" value="LysR_HTH_N"/>
</dbReference>
<dbReference type="InterPro" id="IPR036390">
    <property type="entry name" value="WH_DNA-bd_sf"/>
</dbReference>
<sequence length="107" mass="11965">MRLSRPPPTRSLRIFCVAARHRSFKFAADELFLTPSAVSHQIKELEAALGVRLFERKPRSLELTHAGSTLLEQTEPLLEALDLSVARIARGGGRRTLRIQLPAFFAS</sequence>
<dbReference type="InterPro" id="IPR036388">
    <property type="entry name" value="WH-like_DNA-bd_sf"/>
</dbReference>
<feature type="domain" description="HTH lysR-type" evidence="5">
    <location>
        <begin position="7"/>
        <end position="64"/>
    </location>
</feature>
<proteinExistence type="inferred from homology"/>
<keyword evidence="3" id="KW-0238">DNA-binding</keyword>
<name>T1C656_9ZZZZ</name>
<dbReference type="Pfam" id="PF00126">
    <property type="entry name" value="HTH_1"/>
    <property type="match status" value="1"/>
</dbReference>
<evidence type="ECO:0000313" key="6">
    <source>
        <dbReference type="EMBL" id="EQD60764.1"/>
    </source>
</evidence>
<keyword evidence="2" id="KW-0805">Transcription regulation</keyword>
<dbReference type="GO" id="GO:0006351">
    <property type="term" value="P:DNA-templated transcription"/>
    <property type="evidence" value="ECO:0007669"/>
    <property type="project" value="TreeGrafter"/>
</dbReference>
<organism evidence="6">
    <name type="scientific">mine drainage metagenome</name>
    <dbReference type="NCBI Taxonomy" id="410659"/>
    <lineage>
        <taxon>unclassified sequences</taxon>
        <taxon>metagenomes</taxon>
        <taxon>ecological metagenomes</taxon>
    </lineage>
</organism>
<evidence type="ECO:0000256" key="4">
    <source>
        <dbReference type="ARBA" id="ARBA00023163"/>
    </source>
</evidence>
<dbReference type="PANTHER" id="PTHR30537">
    <property type="entry name" value="HTH-TYPE TRANSCRIPTIONAL REGULATOR"/>
    <property type="match status" value="1"/>
</dbReference>
<dbReference type="PANTHER" id="PTHR30537:SF58">
    <property type="entry name" value="HTH-TYPE TRANSCRIPTIONAL REGULATOR PERR"/>
    <property type="match status" value="1"/>
</dbReference>
<dbReference type="Gene3D" id="1.10.10.10">
    <property type="entry name" value="Winged helix-like DNA-binding domain superfamily/Winged helix DNA-binding domain"/>
    <property type="match status" value="1"/>
</dbReference>
<dbReference type="SUPFAM" id="SSF46785">
    <property type="entry name" value="Winged helix' DNA-binding domain"/>
    <property type="match status" value="1"/>
</dbReference>
<evidence type="ECO:0000256" key="2">
    <source>
        <dbReference type="ARBA" id="ARBA00023015"/>
    </source>
</evidence>
<dbReference type="InterPro" id="IPR058163">
    <property type="entry name" value="LysR-type_TF_proteobact-type"/>
</dbReference>
<dbReference type="FunFam" id="1.10.10.10:FF:000038">
    <property type="entry name" value="Glycine cleavage system transcriptional activator"/>
    <property type="match status" value="1"/>
</dbReference>